<gene>
    <name evidence="2" type="ORF">GCM10010191_71110</name>
</gene>
<dbReference type="RefSeq" id="WP_344595021.1">
    <property type="nucleotide sequence ID" value="NZ_BAAARW010000027.1"/>
</dbReference>
<dbReference type="EMBL" id="BAAARW010000027">
    <property type="protein sequence ID" value="GAA2444189.1"/>
    <property type="molecule type" value="Genomic_DNA"/>
</dbReference>
<protein>
    <submittedName>
        <fullName evidence="2">Uncharacterized protein</fullName>
    </submittedName>
</protein>
<sequence length="105" mass="10897">MRRAVVLYACRVSGSRGGAWRAQNTWPTADRSATLRLGGGSYLDDGGSSALLALDPSGRPTPKDAAPSGNGDLESAPGSVPTAPKGLEWGTRWSSCTTWPRTAPP</sequence>
<evidence type="ECO:0000313" key="3">
    <source>
        <dbReference type="Proteomes" id="UP001501231"/>
    </source>
</evidence>
<organism evidence="2 3">
    <name type="scientific">Actinomadura vinacea</name>
    <dbReference type="NCBI Taxonomy" id="115336"/>
    <lineage>
        <taxon>Bacteria</taxon>
        <taxon>Bacillati</taxon>
        <taxon>Actinomycetota</taxon>
        <taxon>Actinomycetes</taxon>
        <taxon>Streptosporangiales</taxon>
        <taxon>Thermomonosporaceae</taxon>
        <taxon>Actinomadura</taxon>
    </lineage>
</organism>
<proteinExistence type="predicted"/>
<comment type="caution">
    <text evidence="2">The sequence shown here is derived from an EMBL/GenBank/DDBJ whole genome shotgun (WGS) entry which is preliminary data.</text>
</comment>
<evidence type="ECO:0000256" key="1">
    <source>
        <dbReference type="SAM" id="MobiDB-lite"/>
    </source>
</evidence>
<evidence type="ECO:0000313" key="2">
    <source>
        <dbReference type="EMBL" id="GAA2444189.1"/>
    </source>
</evidence>
<feature type="compositionally biased region" description="Polar residues" evidence="1">
    <location>
        <begin position="92"/>
        <end position="105"/>
    </location>
</feature>
<feature type="region of interest" description="Disordered" evidence="1">
    <location>
        <begin position="48"/>
        <end position="105"/>
    </location>
</feature>
<dbReference type="Proteomes" id="UP001501231">
    <property type="component" value="Unassembled WGS sequence"/>
</dbReference>
<keyword evidence="3" id="KW-1185">Reference proteome</keyword>
<name>A0ABN3K1X0_9ACTN</name>
<reference evidence="2 3" key="1">
    <citation type="journal article" date="2019" name="Int. J. Syst. Evol. Microbiol.">
        <title>The Global Catalogue of Microorganisms (GCM) 10K type strain sequencing project: providing services to taxonomists for standard genome sequencing and annotation.</title>
        <authorList>
            <consortium name="The Broad Institute Genomics Platform"/>
            <consortium name="The Broad Institute Genome Sequencing Center for Infectious Disease"/>
            <person name="Wu L."/>
            <person name="Ma J."/>
        </authorList>
    </citation>
    <scope>NUCLEOTIDE SEQUENCE [LARGE SCALE GENOMIC DNA]</scope>
    <source>
        <strain evidence="2 3">JCM 3325</strain>
    </source>
</reference>
<accession>A0ABN3K1X0</accession>